<evidence type="ECO:0000313" key="3">
    <source>
        <dbReference type="EMBL" id="QBM87329.1"/>
    </source>
</evidence>
<keyword evidence="1" id="KW-0175">Coiled coil</keyword>
<dbReference type="AlphaFoldDB" id="A0A4P6XKS5"/>
<gene>
    <name evidence="3" type="ORF">METSCH_B05310</name>
</gene>
<feature type="compositionally biased region" description="Polar residues" evidence="2">
    <location>
        <begin position="416"/>
        <end position="441"/>
    </location>
</feature>
<accession>A0A4P6XKS5</accession>
<dbReference type="EMBL" id="CP034457">
    <property type="protein sequence ID" value="QBM87329.1"/>
    <property type="molecule type" value="Genomic_DNA"/>
</dbReference>
<dbReference type="Proteomes" id="UP000292447">
    <property type="component" value="Chromosome II"/>
</dbReference>
<feature type="compositionally biased region" description="Polar residues" evidence="2">
    <location>
        <begin position="397"/>
        <end position="408"/>
    </location>
</feature>
<feature type="region of interest" description="Disordered" evidence="2">
    <location>
        <begin position="643"/>
        <end position="671"/>
    </location>
</feature>
<feature type="compositionally biased region" description="Basic and acidic residues" evidence="2">
    <location>
        <begin position="315"/>
        <end position="324"/>
    </location>
</feature>
<organism evidence="3 4">
    <name type="scientific">Metschnikowia aff. pulcherrima</name>
    <dbReference type="NCBI Taxonomy" id="2163413"/>
    <lineage>
        <taxon>Eukaryota</taxon>
        <taxon>Fungi</taxon>
        <taxon>Dikarya</taxon>
        <taxon>Ascomycota</taxon>
        <taxon>Saccharomycotina</taxon>
        <taxon>Pichiomycetes</taxon>
        <taxon>Metschnikowiaceae</taxon>
        <taxon>Metschnikowia</taxon>
    </lineage>
</organism>
<name>A0A4P6XKS5_9ASCO</name>
<feature type="region of interest" description="Disordered" evidence="2">
    <location>
        <begin position="397"/>
        <end position="445"/>
    </location>
</feature>
<evidence type="ECO:0000256" key="2">
    <source>
        <dbReference type="SAM" id="MobiDB-lite"/>
    </source>
</evidence>
<evidence type="ECO:0000256" key="1">
    <source>
        <dbReference type="SAM" id="Coils"/>
    </source>
</evidence>
<feature type="compositionally biased region" description="Basic and acidic residues" evidence="2">
    <location>
        <begin position="643"/>
        <end position="667"/>
    </location>
</feature>
<feature type="region of interest" description="Disordered" evidence="2">
    <location>
        <begin position="308"/>
        <end position="331"/>
    </location>
</feature>
<keyword evidence="4" id="KW-1185">Reference proteome</keyword>
<sequence>MSENGKPEPLLVCPICRHTKYPTDHAIVCGDCAHENTELLRNSVIQNEAQNTQMRAQIDAIFKRCRDLNRTGRGEKNETSVGGKAEGKALGILSDDDLPQPESATITLLALNLLKLEQKNRKMKLLGLQKSCESLEKKNALLESKIREILRKQDESNQIFKQKENQLLEDYSRKLEYLDREIISFQYERMRRNARQAVLKQYSHFRIIKELFFGSMNRGSDHKGLTFCNQPVLQILAFLECPIATVNTFLEDLIRLQVVLFDLFTIDDKTLHLRYLDYLRKLLPDKKFYESMQAKIDKIMQHDQAFSEDALETEPDTKNLESDSKLSGLDVTEGTSDKITIKDKQIRVPKSFRTMNLQRRSSLKEADVSEQSLYQEESLKGNKSAFVMVAQNTNSDLEQLSPKSTIGASQKHENIQPVTQTNTPISPNSSASRSHGTSTPGDSFHGKKFVVVPHKILSKPFTKLRPNEYLKFVSIVVKILVTFNEFFLSVLVPLCPISHENTPAALPVLGSLRTEPDARVKEPFMYDLGQILGRIASMDSFFEMKLRDPSMPPKSLSIAPTYSNMIEASQMTSSTEENNSMRESWAYGSINPGLPIPALKFQSVKDLYSKLVSRKRGPQATPIATSVSDDIIYGMVSETATKEDLLPAKQSAESERSKAQSSKHDSAQNDGFSSLDIQEILKTVHGLISRNIGDRARHPAAKLDRGANSMMQQSRAHLEDWDVVSKMF</sequence>
<proteinExistence type="predicted"/>
<reference evidence="4" key="1">
    <citation type="submission" date="2019-03" db="EMBL/GenBank/DDBJ databases">
        <title>Snf2 controls pulcherriminic acid biosynthesis and connects pigmentation and antifungal activity of the yeast Metschnikowia pulcherrima.</title>
        <authorList>
            <person name="Gore-Lloyd D."/>
            <person name="Sumann I."/>
            <person name="Brachmann A.O."/>
            <person name="Schneeberger K."/>
            <person name="Ortiz-Merino R.A."/>
            <person name="Moreno-Beltran M."/>
            <person name="Schlaefli M."/>
            <person name="Kirner P."/>
            <person name="Santos Kron A."/>
            <person name="Wolfe K.H."/>
            <person name="Piel J."/>
            <person name="Ahrens C.H."/>
            <person name="Henk D."/>
            <person name="Freimoser F.M."/>
        </authorList>
    </citation>
    <scope>NUCLEOTIDE SEQUENCE [LARGE SCALE GENOMIC DNA]</scope>
    <source>
        <strain evidence="4">APC 1.2</strain>
    </source>
</reference>
<feature type="coiled-coil region" evidence="1">
    <location>
        <begin position="125"/>
        <end position="181"/>
    </location>
</feature>
<evidence type="ECO:0000313" key="4">
    <source>
        <dbReference type="Proteomes" id="UP000292447"/>
    </source>
</evidence>
<protein>
    <submittedName>
        <fullName evidence="3">Uncharacterized protein</fullName>
    </submittedName>
</protein>